<dbReference type="EMBL" id="BHXQ01000002">
    <property type="protein sequence ID" value="GCC50702.1"/>
    <property type="molecule type" value="Genomic_DNA"/>
</dbReference>
<organism evidence="3 4">
    <name type="scientific">Chryseotalea sanaruensis</name>
    <dbReference type="NCBI Taxonomy" id="2482724"/>
    <lineage>
        <taxon>Bacteria</taxon>
        <taxon>Pseudomonadati</taxon>
        <taxon>Bacteroidota</taxon>
        <taxon>Cytophagia</taxon>
        <taxon>Cytophagales</taxon>
        <taxon>Chryseotaleaceae</taxon>
        <taxon>Chryseotalea</taxon>
    </lineage>
</organism>
<evidence type="ECO:0000256" key="1">
    <source>
        <dbReference type="SAM" id="SignalP"/>
    </source>
</evidence>
<gene>
    <name evidence="3" type="ORF">SanaruYs_09200</name>
</gene>
<protein>
    <recommendedName>
        <fullName evidence="2">DUF5723 domain-containing protein</fullName>
    </recommendedName>
</protein>
<keyword evidence="4" id="KW-1185">Reference proteome</keyword>
<evidence type="ECO:0000313" key="4">
    <source>
        <dbReference type="Proteomes" id="UP000288227"/>
    </source>
</evidence>
<feature type="domain" description="DUF5723" evidence="2">
    <location>
        <begin position="38"/>
        <end position="405"/>
    </location>
</feature>
<reference evidence="3 4" key="1">
    <citation type="submission" date="2018-11" db="EMBL/GenBank/DDBJ databases">
        <title>Chryseotalea sanarue gen. nov., sp., nov., a member of the family Cytophagaceae, isolated from a brackish lake in Hamamatsu Japan.</title>
        <authorList>
            <person name="Maejima Y."/>
            <person name="Iino T."/>
            <person name="Muraguchi Y."/>
            <person name="Fukuda K."/>
            <person name="Ohkuma M."/>
            <person name="Moriuchi R."/>
            <person name="Dohra H."/>
            <person name="Kimbara K."/>
            <person name="Shintani M."/>
        </authorList>
    </citation>
    <scope>NUCLEOTIDE SEQUENCE [LARGE SCALE GENOMIC DNA]</scope>
    <source>
        <strain evidence="3 4">Ys</strain>
    </source>
</reference>
<keyword evidence="1" id="KW-0732">Signal</keyword>
<dbReference type="Gene3D" id="2.40.160.60">
    <property type="entry name" value="Outer membrane protein transport protein (OMPP1/FadL/TodX)"/>
    <property type="match status" value="1"/>
</dbReference>
<feature type="chain" id="PRO_5019528120" description="DUF5723 domain-containing protein" evidence="1">
    <location>
        <begin position="19"/>
        <end position="456"/>
    </location>
</feature>
<comment type="caution">
    <text evidence="3">The sequence shown here is derived from an EMBL/GenBank/DDBJ whole genome shotgun (WGS) entry which is preliminary data.</text>
</comment>
<proteinExistence type="predicted"/>
<dbReference type="AlphaFoldDB" id="A0A401U738"/>
<dbReference type="Pfam" id="PF18990">
    <property type="entry name" value="DUF5723"/>
    <property type="match status" value="1"/>
</dbReference>
<evidence type="ECO:0000259" key="2">
    <source>
        <dbReference type="Pfam" id="PF18990"/>
    </source>
</evidence>
<accession>A0A401U738</accession>
<dbReference type="InterPro" id="IPR043781">
    <property type="entry name" value="DUF5723"/>
</dbReference>
<sequence>MKYFSLFIFLLGSVQLFAQPEATMYTLSGVPQHVNYNPAFVPNYKFVLSIGPGSVHGHYSNSSFAYSDLAVRRGDSLVADLVKFNGALNKKNYITTAGDVEAFRLGIQLSKRLYFNWTVGTKVFARQMIPQDLTSLFINGTSSFVNSSASFSPQLEATSYLESAFGASYKVNDKITVGGRVKILRGIVNASTENSELTLALADDYSMTLTGDVNARTSGIQNADNGDVKDYLKNKGLAIDLGATLKLTEKLTVGASLLDVGAINWKNDTYAYTLDPSVATYTFAGVDLQRIIDGDEDYFDAEMDSLESKFELQEGATGGYRTPLPGKMYFNASYKIKKQITFGALLFMEKFQGRFHPGLSASVHKEFWRIAGVSVSYSAINKGFGNLGAGFNLNLTPFQFYVVGDNLLRMPLSYLANGSYEKFASNVRYFNVRAGMNFVFGRDRSHEKKAYNQRKK</sequence>
<dbReference type="Proteomes" id="UP000288227">
    <property type="component" value="Unassembled WGS sequence"/>
</dbReference>
<name>A0A401U738_9BACT</name>
<evidence type="ECO:0000313" key="3">
    <source>
        <dbReference type="EMBL" id="GCC50702.1"/>
    </source>
</evidence>
<feature type="signal peptide" evidence="1">
    <location>
        <begin position="1"/>
        <end position="18"/>
    </location>
</feature>